<dbReference type="Proteomes" id="UP000821866">
    <property type="component" value="Chromosome 3"/>
</dbReference>
<accession>A0A9J6E6N0</accession>
<protein>
    <submittedName>
        <fullName evidence="2">Uncharacterized protein</fullName>
    </submittedName>
</protein>
<evidence type="ECO:0000313" key="2">
    <source>
        <dbReference type="EMBL" id="KAH8029753.1"/>
    </source>
</evidence>
<feature type="region of interest" description="Disordered" evidence="1">
    <location>
        <begin position="151"/>
        <end position="283"/>
    </location>
</feature>
<evidence type="ECO:0000313" key="3">
    <source>
        <dbReference type="Proteomes" id="UP000821866"/>
    </source>
</evidence>
<proteinExistence type="predicted"/>
<name>A0A9J6E6N0_RHIMP</name>
<comment type="caution">
    <text evidence="2">The sequence shown here is derived from an EMBL/GenBank/DDBJ whole genome shotgun (WGS) entry which is preliminary data.</text>
</comment>
<dbReference type="AlphaFoldDB" id="A0A9J6E6N0"/>
<feature type="compositionally biased region" description="Basic and acidic residues" evidence="1">
    <location>
        <begin position="214"/>
        <end position="236"/>
    </location>
</feature>
<sequence>MPFVPRGEYKIVVRPRGGLLVGKVMMPELVRAVASAAKVNSEEIQRDTVCPNLAQNIIVISTPEQARVSQYASVRALGIGGQAYEVFAYAAAPETMVKGVIGGIPLSEMPEMIRANVVNDYNDTALEAHRIGTSHAVIVLLNVTTTRRNASPAANYAANRTPRARETANKFKTPFLLRKRERERKTATEKAGKTGQSKFRFSRKDDSPALPKSAQRERRNSRSENRETARRHERSANRNMRRSLSRDRAWTDVVKGSAKSETNTKTRQRSSPPARKPQNDPLTAKMLQLESIIKLMRESMRQQQETMRKQAEMITRLTSQQPRSGMQWRERINFIEELKLRD</sequence>
<reference evidence="2" key="1">
    <citation type="journal article" date="2020" name="Cell">
        <title>Large-Scale Comparative Analyses of Tick Genomes Elucidate Their Genetic Diversity and Vector Capacities.</title>
        <authorList>
            <consortium name="Tick Genome and Microbiome Consortium (TIGMIC)"/>
            <person name="Jia N."/>
            <person name="Wang J."/>
            <person name="Shi W."/>
            <person name="Du L."/>
            <person name="Sun Y."/>
            <person name="Zhan W."/>
            <person name="Jiang J.F."/>
            <person name="Wang Q."/>
            <person name="Zhang B."/>
            <person name="Ji P."/>
            <person name="Bell-Sakyi L."/>
            <person name="Cui X.M."/>
            <person name="Yuan T.T."/>
            <person name="Jiang B.G."/>
            <person name="Yang W.F."/>
            <person name="Lam T.T."/>
            <person name="Chang Q.C."/>
            <person name="Ding S.J."/>
            <person name="Wang X.J."/>
            <person name="Zhu J.G."/>
            <person name="Ruan X.D."/>
            <person name="Zhao L."/>
            <person name="Wei J.T."/>
            <person name="Ye R.Z."/>
            <person name="Que T.C."/>
            <person name="Du C.H."/>
            <person name="Zhou Y.H."/>
            <person name="Cheng J.X."/>
            <person name="Dai P.F."/>
            <person name="Guo W.B."/>
            <person name="Han X.H."/>
            <person name="Huang E.J."/>
            <person name="Li L.F."/>
            <person name="Wei W."/>
            <person name="Gao Y.C."/>
            <person name="Liu J.Z."/>
            <person name="Shao H.Z."/>
            <person name="Wang X."/>
            <person name="Wang C.C."/>
            <person name="Yang T.C."/>
            <person name="Huo Q.B."/>
            <person name="Li W."/>
            <person name="Chen H.Y."/>
            <person name="Chen S.E."/>
            <person name="Zhou L.G."/>
            <person name="Ni X.B."/>
            <person name="Tian J.H."/>
            <person name="Sheng Y."/>
            <person name="Liu T."/>
            <person name="Pan Y.S."/>
            <person name="Xia L.Y."/>
            <person name="Li J."/>
            <person name="Zhao F."/>
            <person name="Cao W.C."/>
        </authorList>
    </citation>
    <scope>NUCLEOTIDE SEQUENCE</scope>
    <source>
        <strain evidence="2">Rmic-2018</strain>
    </source>
</reference>
<feature type="compositionally biased region" description="Polar residues" evidence="1">
    <location>
        <begin position="259"/>
        <end position="271"/>
    </location>
</feature>
<organism evidence="2 3">
    <name type="scientific">Rhipicephalus microplus</name>
    <name type="common">Cattle tick</name>
    <name type="synonym">Boophilus microplus</name>
    <dbReference type="NCBI Taxonomy" id="6941"/>
    <lineage>
        <taxon>Eukaryota</taxon>
        <taxon>Metazoa</taxon>
        <taxon>Ecdysozoa</taxon>
        <taxon>Arthropoda</taxon>
        <taxon>Chelicerata</taxon>
        <taxon>Arachnida</taxon>
        <taxon>Acari</taxon>
        <taxon>Parasitiformes</taxon>
        <taxon>Ixodida</taxon>
        <taxon>Ixodoidea</taxon>
        <taxon>Ixodidae</taxon>
        <taxon>Rhipicephalinae</taxon>
        <taxon>Rhipicephalus</taxon>
        <taxon>Boophilus</taxon>
    </lineage>
</organism>
<keyword evidence="3" id="KW-1185">Reference proteome</keyword>
<dbReference type="EMBL" id="JABSTU010000005">
    <property type="protein sequence ID" value="KAH8029753.1"/>
    <property type="molecule type" value="Genomic_DNA"/>
</dbReference>
<reference evidence="2" key="2">
    <citation type="submission" date="2021-09" db="EMBL/GenBank/DDBJ databases">
        <authorList>
            <person name="Jia N."/>
            <person name="Wang J."/>
            <person name="Shi W."/>
            <person name="Du L."/>
            <person name="Sun Y."/>
            <person name="Zhan W."/>
            <person name="Jiang J."/>
            <person name="Wang Q."/>
            <person name="Zhang B."/>
            <person name="Ji P."/>
            <person name="Sakyi L.B."/>
            <person name="Cui X."/>
            <person name="Yuan T."/>
            <person name="Jiang B."/>
            <person name="Yang W."/>
            <person name="Lam T.T.-Y."/>
            <person name="Chang Q."/>
            <person name="Ding S."/>
            <person name="Wang X."/>
            <person name="Zhu J."/>
            <person name="Ruan X."/>
            <person name="Zhao L."/>
            <person name="Wei J."/>
            <person name="Que T."/>
            <person name="Du C."/>
            <person name="Cheng J."/>
            <person name="Dai P."/>
            <person name="Han X."/>
            <person name="Huang E."/>
            <person name="Gao Y."/>
            <person name="Liu J."/>
            <person name="Shao H."/>
            <person name="Ye R."/>
            <person name="Li L."/>
            <person name="Wei W."/>
            <person name="Wang X."/>
            <person name="Wang C."/>
            <person name="Huo Q."/>
            <person name="Li W."/>
            <person name="Guo W."/>
            <person name="Chen H."/>
            <person name="Chen S."/>
            <person name="Zhou L."/>
            <person name="Zhou L."/>
            <person name="Ni X."/>
            <person name="Tian J."/>
            <person name="Zhou Y."/>
            <person name="Sheng Y."/>
            <person name="Liu T."/>
            <person name="Pan Y."/>
            <person name="Xia L."/>
            <person name="Li J."/>
            <person name="Zhao F."/>
            <person name="Cao W."/>
        </authorList>
    </citation>
    <scope>NUCLEOTIDE SEQUENCE</scope>
    <source>
        <strain evidence="2">Rmic-2018</strain>
        <tissue evidence="2">Larvae</tissue>
    </source>
</reference>
<gene>
    <name evidence="2" type="ORF">HPB51_003705</name>
</gene>
<feature type="compositionally biased region" description="Basic and acidic residues" evidence="1">
    <location>
        <begin position="178"/>
        <end position="192"/>
    </location>
</feature>
<evidence type="ECO:0000256" key="1">
    <source>
        <dbReference type="SAM" id="MobiDB-lite"/>
    </source>
</evidence>